<comment type="caution">
    <text evidence="2">The sequence shown here is derived from an EMBL/GenBank/DDBJ whole genome shotgun (WGS) entry which is preliminary data.</text>
</comment>
<proteinExistence type="predicted"/>
<organism evidence="2 3">
    <name type="scientific">Coprobacter fastidiosus</name>
    <dbReference type="NCBI Taxonomy" id="1099853"/>
    <lineage>
        <taxon>Bacteria</taxon>
        <taxon>Pseudomonadati</taxon>
        <taxon>Bacteroidota</taxon>
        <taxon>Bacteroidia</taxon>
        <taxon>Bacteroidales</taxon>
        <taxon>Barnesiellaceae</taxon>
        <taxon>Coprobacter</taxon>
    </lineage>
</organism>
<dbReference type="RefSeq" id="WP_009317108.1">
    <property type="nucleotide sequence ID" value="NZ_CABKQP010000001.1"/>
</dbReference>
<gene>
    <name evidence="2" type="ORF">DDY73_00170</name>
</gene>
<dbReference type="PANTHER" id="PTHR43328">
    <property type="entry name" value="ACETYLTRANSFERASE-RELATED"/>
    <property type="match status" value="1"/>
</dbReference>
<evidence type="ECO:0000313" key="3">
    <source>
        <dbReference type="Proteomes" id="UP000262954"/>
    </source>
</evidence>
<evidence type="ECO:0000259" key="1">
    <source>
        <dbReference type="PROSITE" id="PS51186"/>
    </source>
</evidence>
<protein>
    <submittedName>
        <fullName evidence="2">N-acetyltransferase</fullName>
    </submittedName>
</protein>
<dbReference type="EMBL" id="DNWC01000005">
    <property type="protein sequence ID" value="HBJ07396.1"/>
    <property type="molecule type" value="Genomic_DNA"/>
</dbReference>
<sequence length="171" mass="19809">MIVKKENYILRPWRESDCNSLAYYANNISIWNNLRDSFPHPYTSDDADAFIKMASVEPYSQFAIEVSGRAVGGIGFVRQNDIERLNAEVGYWIGEPFQGLGIVSDALSELISYIFTETDLIRLYALTFDFNEKSMRVLRRNGFKQLAVMHRMGIKNGKIIDMHYYELLKPY</sequence>
<keyword evidence="2" id="KW-0808">Transferase</keyword>
<dbReference type="PROSITE" id="PS51186">
    <property type="entry name" value="GNAT"/>
    <property type="match status" value="1"/>
</dbReference>
<dbReference type="InterPro" id="IPR016181">
    <property type="entry name" value="Acyl_CoA_acyltransferase"/>
</dbReference>
<accession>A0A316R3I4</accession>
<evidence type="ECO:0000313" key="2">
    <source>
        <dbReference type="EMBL" id="HBJ07396.1"/>
    </source>
</evidence>
<dbReference type="PANTHER" id="PTHR43328:SF1">
    <property type="entry name" value="N-ACETYLTRANSFERASE DOMAIN-CONTAINING PROTEIN"/>
    <property type="match status" value="1"/>
</dbReference>
<dbReference type="AlphaFoldDB" id="A0A316R3I4"/>
<name>A0A316R3I4_9BACT</name>
<reference evidence="2 3" key="1">
    <citation type="journal article" date="2018" name="Nat. Biotechnol.">
        <title>A standardized bacterial taxonomy based on genome phylogeny substantially revises the tree of life.</title>
        <authorList>
            <person name="Parks D.H."/>
            <person name="Chuvochina M."/>
            <person name="Waite D.W."/>
            <person name="Rinke C."/>
            <person name="Skarshewski A."/>
            <person name="Chaumeil P.A."/>
            <person name="Hugenholtz P."/>
        </authorList>
    </citation>
    <scope>NUCLEOTIDE SEQUENCE [LARGE SCALE GENOMIC DNA]</scope>
    <source>
        <strain evidence="2">UBA11482</strain>
    </source>
</reference>
<dbReference type="InterPro" id="IPR000182">
    <property type="entry name" value="GNAT_dom"/>
</dbReference>
<feature type="domain" description="N-acetyltransferase" evidence="1">
    <location>
        <begin position="8"/>
        <end position="171"/>
    </location>
</feature>
<dbReference type="Pfam" id="PF13302">
    <property type="entry name" value="Acetyltransf_3"/>
    <property type="match status" value="1"/>
</dbReference>
<dbReference type="Gene3D" id="3.40.630.30">
    <property type="match status" value="1"/>
</dbReference>
<dbReference type="GO" id="GO:0016747">
    <property type="term" value="F:acyltransferase activity, transferring groups other than amino-acyl groups"/>
    <property type="evidence" value="ECO:0007669"/>
    <property type="project" value="InterPro"/>
</dbReference>
<dbReference type="SUPFAM" id="SSF55729">
    <property type="entry name" value="Acyl-CoA N-acyltransferases (Nat)"/>
    <property type="match status" value="1"/>
</dbReference>
<dbReference type="Proteomes" id="UP000262954">
    <property type="component" value="Unassembled WGS sequence"/>
</dbReference>